<dbReference type="EMBL" id="FOVC01000009">
    <property type="protein sequence ID" value="SFN51496.1"/>
    <property type="molecule type" value="Genomic_DNA"/>
</dbReference>
<dbReference type="PANTHER" id="PTHR43877">
    <property type="entry name" value="AMINOALKYLPHOSPHONATE N-ACETYLTRANSFERASE-RELATED-RELATED"/>
    <property type="match status" value="1"/>
</dbReference>
<comment type="subunit">
    <text evidence="3">Homodimer.</text>
</comment>
<dbReference type="OrthoDB" id="6057229at2"/>
<dbReference type="RefSeq" id="WP_092878719.1">
    <property type="nucleotide sequence ID" value="NZ_FOVC01000009.1"/>
</dbReference>
<sequence>MHVTARIEPLNWESEFFGLHCGRLLLEGDIALAALPMDDYQLIQAKVSAERSAELDALGDVGFRLVEGEMDFAFSSDCAIRPDGIKIARSENIPALSAVAGQLFVQSRFRQPWFKPEDSGRFYARWIENAVRGIYDHQCLLALNETGEIAGFVSLRRLDDGSARVGLLAALTPGQGTGKRLVSAALDWARAQRLTTLRVATQISNLAAMRLYTRCGGVPESAAWWLYR</sequence>
<evidence type="ECO:0000259" key="4">
    <source>
        <dbReference type="PROSITE" id="PS51186"/>
    </source>
</evidence>
<dbReference type="CDD" id="cd04301">
    <property type="entry name" value="NAT_SF"/>
    <property type="match status" value="1"/>
</dbReference>
<feature type="active site" description="Proton donor" evidence="3">
    <location>
        <position position="212"/>
    </location>
</feature>
<dbReference type="UniPathway" id="UPA00566"/>
<comment type="function">
    <text evidence="3">Catalyzes the acetylation of dTDP-fucosamine (dTDP-4-amino-4,6-dideoxy-D-galactose) to dTDP-Fuc4NAc, which is utilized in the biosynthesis of the enterobacterial common antigen (ECA).</text>
</comment>
<dbReference type="PANTHER" id="PTHR43877:SF2">
    <property type="entry name" value="AMINOALKYLPHOSPHONATE N-ACETYLTRANSFERASE-RELATED"/>
    <property type="match status" value="1"/>
</dbReference>
<dbReference type="NCBIfam" id="TIGR02382">
    <property type="entry name" value="wecD_rffC"/>
    <property type="match status" value="1"/>
</dbReference>
<dbReference type="PROSITE" id="PS51186">
    <property type="entry name" value="GNAT"/>
    <property type="match status" value="1"/>
</dbReference>
<evidence type="ECO:0000256" key="2">
    <source>
        <dbReference type="ARBA" id="ARBA00023315"/>
    </source>
</evidence>
<feature type="binding site" evidence="3">
    <location>
        <position position="205"/>
    </location>
    <ligand>
        <name>acetyl-CoA</name>
        <dbReference type="ChEBI" id="CHEBI:57288"/>
    </ligand>
</feature>
<evidence type="ECO:0000313" key="5">
    <source>
        <dbReference type="EMBL" id="SFN51496.1"/>
    </source>
</evidence>
<evidence type="ECO:0000313" key="6">
    <source>
        <dbReference type="Proteomes" id="UP000242222"/>
    </source>
</evidence>
<dbReference type="Pfam" id="PF00583">
    <property type="entry name" value="Acetyltransf_1"/>
    <property type="match status" value="1"/>
</dbReference>
<feature type="domain" description="N-acetyltransferase" evidence="4">
    <location>
        <begin position="83"/>
        <end position="228"/>
    </location>
</feature>
<reference evidence="6" key="1">
    <citation type="submission" date="2016-10" db="EMBL/GenBank/DDBJ databases">
        <authorList>
            <person name="Varghese N."/>
            <person name="Submissions S."/>
        </authorList>
    </citation>
    <scope>NUCLEOTIDE SEQUENCE [LARGE SCALE GENOMIC DNA]</scope>
    <source>
        <strain evidence="6">N6PO6</strain>
    </source>
</reference>
<accession>A0A1I4ZMK4</accession>
<dbReference type="Proteomes" id="UP000242222">
    <property type="component" value="Unassembled WGS sequence"/>
</dbReference>
<dbReference type="HAMAP" id="MF_02027">
    <property type="entry name" value="WecD_RffC"/>
    <property type="match status" value="1"/>
</dbReference>
<keyword evidence="1 3" id="KW-0808">Transferase</keyword>
<comment type="similarity">
    <text evidence="3">Belongs to the WecD family.</text>
</comment>
<proteinExistence type="inferred from homology"/>
<dbReference type="SUPFAM" id="SSF55729">
    <property type="entry name" value="Acyl-CoA N-acyltransferases (Nat)"/>
    <property type="match status" value="1"/>
</dbReference>
<dbReference type="Gene3D" id="3.40.630.30">
    <property type="match status" value="1"/>
</dbReference>
<dbReference type="InterPro" id="IPR016181">
    <property type="entry name" value="Acyl_CoA_acyltransferase"/>
</dbReference>
<dbReference type="InterPro" id="IPR000182">
    <property type="entry name" value="GNAT_dom"/>
</dbReference>
<comment type="caution">
    <text evidence="3">Lacks conserved residue(s) required for the propagation of feature annotation.</text>
</comment>
<gene>
    <name evidence="3" type="primary">wecD</name>
    <name evidence="5" type="ORF">SAMN05216516_10959</name>
</gene>
<organism evidence="5 6">
    <name type="scientific">Izhakiella capsodis</name>
    <dbReference type="NCBI Taxonomy" id="1367852"/>
    <lineage>
        <taxon>Bacteria</taxon>
        <taxon>Pseudomonadati</taxon>
        <taxon>Pseudomonadota</taxon>
        <taxon>Gammaproteobacteria</taxon>
        <taxon>Enterobacterales</taxon>
        <taxon>Erwiniaceae</taxon>
        <taxon>Izhakiella</taxon>
    </lineage>
</organism>
<dbReference type="NCBIfam" id="NF008212">
    <property type="entry name" value="PRK10975.1"/>
    <property type="match status" value="1"/>
</dbReference>
<dbReference type="GO" id="GO:0008080">
    <property type="term" value="F:N-acetyltransferase activity"/>
    <property type="evidence" value="ECO:0007669"/>
    <property type="project" value="InterPro"/>
</dbReference>
<keyword evidence="6" id="KW-1185">Reference proteome</keyword>
<evidence type="ECO:0000256" key="3">
    <source>
        <dbReference type="HAMAP-Rule" id="MF_02027"/>
    </source>
</evidence>
<comment type="catalytic activity">
    <reaction evidence="3">
        <text>dTDP-4-amino-4,6-dideoxy-alpha-D-galactose + acetyl-CoA = dTDP-4-acetamido-4,6-dideoxy-alpha-D-galactose + CoA + H(+)</text>
        <dbReference type="Rhea" id="RHEA:34443"/>
        <dbReference type="ChEBI" id="CHEBI:15378"/>
        <dbReference type="ChEBI" id="CHEBI:57287"/>
        <dbReference type="ChEBI" id="CHEBI:57288"/>
        <dbReference type="ChEBI" id="CHEBI:68492"/>
        <dbReference type="ChEBI" id="CHEBI:68493"/>
        <dbReference type="EC" id="2.3.1.210"/>
    </reaction>
</comment>
<dbReference type="STRING" id="1367852.SAMN05216516_10959"/>
<dbReference type="EC" id="2.3.1.210" evidence="3"/>
<name>A0A1I4ZMK4_9GAMM</name>
<dbReference type="AlphaFoldDB" id="A0A1I4ZMK4"/>
<protein>
    <recommendedName>
        <fullName evidence="3">dTDP-fucosamine acetyltransferase</fullName>
        <ecNumber evidence="3">2.3.1.210</ecNumber>
    </recommendedName>
    <alternativeName>
        <fullName evidence="3">TDP-fucosamine acetyltransferase</fullName>
    </alternativeName>
    <alternativeName>
        <fullName evidence="3">dTDP-4-amino-4,6-dideoxy-D-galactose acyltransferase</fullName>
    </alternativeName>
</protein>
<comment type="pathway">
    <text evidence="3">Bacterial outer membrane biogenesis; enterobacterial common antigen biosynthesis.</text>
</comment>
<dbReference type="GO" id="GO:0009246">
    <property type="term" value="P:enterobacterial common antigen biosynthetic process"/>
    <property type="evidence" value="ECO:0007669"/>
    <property type="project" value="UniProtKB-UniRule"/>
</dbReference>
<keyword evidence="2 3" id="KW-0012">Acyltransferase</keyword>
<evidence type="ECO:0000256" key="1">
    <source>
        <dbReference type="ARBA" id="ARBA00022679"/>
    </source>
</evidence>
<dbReference type="InterPro" id="IPR050832">
    <property type="entry name" value="Bact_Acetyltransf"/>
</dbReference>
<dbReference type="InterPro" id="IPR012752">
    <property type="entry name" value="AcTrfase_WecD"/>
</dbReference>